<reference evidence="3 4" key="1">
    <citation type="journal article" date="2021" name="Elife">
        <title>Chloroplast acquisition without the gene transfer in kleptoplastic sea slugs, Plakobranchus ocellatus.</title>
        <authorList>
            <person name="Maeda T."/>
            <person name="Takahashi S."/>
            <person name="Yoshida T."/>
            <person name="Shimamura S."/>
            <person name="Takaki Y."/>
            <person name="Nagai Y."/>
            <person name="Toyoda A."/>
            <person name="Suzuki Y."/>
            <person name="Arimoto A."/>
            <person name="Ishii H."/>
            <person name="Satoh N."/>
            <person name="Nishiyama T."/>
            <person name="Hasebe M."/>
            <person name="Maruyama T."/>
            <person name="Minagawa J."/>
            <person name="Obokata J."/>
            <person name="Shigenobu S."/>
        </authorList>
    </citation>
    <scope>NUCLEOTIDE SEQUENCE [LARGE SCALE GENOMIC DNA]</scope>
</reference>
<feature type="region of interest" description="Disordered" evidence="1">
    <location>
        <begin position="195"/>
        <end position="226"/>
    </location>
</feature>
<accession>A0AAV4BEF6</accession>
<protein>
    <submittedName>
        <fullName evidence="3">Transcription factor adf-1</fullName>
    </submittedName>
</protein>
<sequence length="353" mass="40802">MFTQQPDRLRHIFSVHRTIWLRQACQTFSGLCEQKSGVDVTKHTGLRTPATHYTLRTWFKMEDADLIELVRARLALFDKKDRNYTNRDFVQRMWEQVSSQLNEKVEVVKKRWTYLRDYYRKQKKFLEEAKSGQAAVKKIKWPLFDAMSFVETFAECSQTHTNFEKPGPLANIELESTPNPCLEDSQEQLTQVGLDTSSGQQLRNADATDALPPPLPPSRKRKKPDSNSLDFQILAALKEPENNDDPDGHFSFWKGIQPMLKQLNSLEALKFKHEVHGLLISYIERSQAKSSHFPTVHTVHPSSFPETHSYRTSIQASPIPSPSPTPSSLESHAEYEQNGPPRPPYHEEQYYQF</sequence>
<dbReference type="PANTHER" id="PTHR12243:SF67">
    <property type="entry name" value="COREPRESSOR OF PANGOLIN, ISOFORM A-RELATED"/>
    <property type="match status" value="1"/>
</dbReference>
<dbReference type="PROSITE" id="PS51029">
    <property type="entry name" value="MADF"/>
    <property type="match status" value="1"/>
</dbReference>
<evidence type="ECO:0000259" key="2">
    <source>
        <dbReference type="PROSITE" id="PS51029"/>
    </source>
</evidence>
<feature type="compositionally biased region" description="Polar residues" evidence="1">
    <location>
        <begin position="300"/>
        <end position="316"/>
    </location>
</feature>
<gene>
    <name evidence="3" type="ORF">PoB_004530600</name>
</gene>
<proteinExistence type="predicted"/>
<dbReference type="EMBL" id="BLXT01004995">
    <property type="protein sequence ID" value="GFO18801.1"/>
    <property type="molecule type" value="Genomic_DNA"/>
</dbReference>
<dbReference type="InterPro" id="IPR039353">
    <property type="entry name" value="TF_Adf1"/>
</dbReference>
<feature type="compositionally biased region" description="Basic and acidic residues" evidence="1">
    <location>
        <begin position="344"/>
        <end position="353"/>
    </location>
</feature>
<evidence type="ECO:0000313" key="4">
    <source>
        <dbReference type="Proteomes" id="UP000735302"/>
    </source>
</evidence>
<name>A0AAV4BEF6_9GAST</name>
<dbReference type="PANTHER" id="PTHR12243">
    <property type="entry name" value="MADF DOMAIN TRANSCRIPTION FACTOR"/>
    <property type="match status" value="1"/>
</dbReference>
<dbReference type="Pfam" id="PF10545">
    <property type="entry name" value="MADF_DNA_bdg"/>
    <property type="match status" value="1"/>
</dbReference>
<feature type="region of interest" description="Disordered" evidence="1">
    <location>
        <begin position="293"/>
        <end position="353"/>
    </location>
</feature>
<evidence type="ECO:0000256" key="1">
    <source>
        <dbReference type="SAM" id="MobiDB-lite"/>
    </source>
</evidence>
<dbReference type="AlphaFoldDB" id="A0AAV4BEF6"/>
<organism evidence="3 4">
    <name type="scientific">Plakobranchus ocellatus</name>
    <dbReference type="NCBI Taxonomy" id="259542"/>
    <lineage>
        <taxon>Eukaryota</taxon>
        <taxon>Metazoa</taxon>
        <taxon>Spiralia</taxon>
        <taxon>Lophotrochozoa</taxon>
        <taxon>Mollusca</taxon>
        <taxon>Gastropoda</taxon>
        <taxon>Heterobranchia</taxon>
        <taxon>Euthyneura</taxon>
        <taxon>Panpulmonata</taxon>
        <taxon>Sacoglossa</taxon>
        <taxon>Placobranchoidea</taxon>
        <taxon>Plakobranchidae</taxon>
        <taxon>Plakobranchus</taxon>
    </lineage>
</organism>
<dbReference type="Proteomes" id="UP000735302">
    <property type="component" value="Unassembled WGS sequence"/>
</dbReference>
<dbReference type="InterPro" id="IPR006578">
    <property type="entry name" value="MADF-dom"/>
</dbReference>
<feature type="domain" description="MADF" evidence="2">
    <location>
        <begin position="65"/>
        <end position="155"/>
    </location>
</feature>
<evidence type="ECO:0000313" key="3">
    <source>
        <dbReference type="EMBL" id="GFO18801.1"/>
    </source>
</evidence>
<dbReference type="SMART" id="SM00595">
    <property type="entry name" value="MADF"/>
    <property type="match status" value="1"/>
</dbReference>
<comment type="caution">
    <text evidence="3">The sequence shown here is derived from an EMBL/GenBank/DDBJ whole genome shotgun (WGS) entry which is preliminary data.</text>
</comment>
<keyword evidence="4" id="KW-1185">Reference proteome</keyword>